<dbReference type="RefSeq" id="WP_185376388.1">
    <property type="nucleotide sequence ID" value="NZ_JAARPL010000003.1"/>
</dbReference>
<keyword evidence="1" id="KW-0238">DNA-binding</keyword>
<dbReference type="InterPro" id="IPR001387">
    <property type="entry name" value="Cro/C1-type_HTH"/>
</dbReference>
<dbReference type="CDD" id="cd00093">
    <property type="entry name" value="HTH_XRE"/>
    <property type="match status" value="1"/>
</dbReference>
<feature type="domain" description="HTH cro/C1-type" evidence="2">
    <location>
        <begin position="7"/>
        <end position="61"/>
    </location>
</feature>
<evidence type="ECO:0000259" key="2">
    <source>
        <dbReference type="PROSITE" id="PS50943"/>
    </source>
</evidence>
<reference evidence="3 4" key="1">
    <citation type="submission" date="2020-03" db="EMBL/GenBank/DDBJ databases">
        <title>Soil Listeria distribution.</title>
        <authorList>
            <person name="Liao J."/>
            <person name="Wiedmann M."/>
        </authorList>
    </citation>
    <scope>NUCLEOTIDE SEQUENCE [LARGE SCALE GENOMIC DNA]</scope>
    <source>
        <strain evidence="3 4">FSL L7-1681</strain>
    </source>
</reference>
<evidence type="ECO:0000313" key="4">
    <source>
        <dbReference type="Proteomes" id="UP000591929"/>
    </source>
</evidence>
<comment type="caution">
    <text evidence="3">The sequence shown here is derived from an EMBL/GenBank/DDBJ whole genome shotgun (WGS) entry which is preliminary data.</text>
</comment>
<organism evidence="3 4">
    <name type="scientific">Listeria booriae</name>
    <dbReference type="NCBI Taxonomy" id="1552123"/>
    <lineage>
        <taxon>Bacteria</taxon>
        <taxon>Bacillati</taxon>
        <taxon>Bacillota</taxon>
        <taxon>Bacilli</taxon>
        <taxon>Bacillales</taxon>
        <taxon>Listeriaceae</taxon>
        <taxon>Listeria</taxon>
    </lineage>
</organism>
<dbReference type="Proteomes" id="UP000591929">
    <property type="component" value="Unassembled WGS sequence"/>
</dbReference>
<dbReference type="EMBL" id="JAARPL010000003">
    <property type="protein sequence ID" value="MBC1371778.1"/>
    <property type="molecule type" value="Genomic_DNA"/>
</dbReference>
<proteinExistence type="predicted"/>
<dbReference type="AlphaFoldDB" id="A0A841Y5Q0"/>
<dbReference type="InterPro" id="IPR010982">
    <property type="entry name" value="Lambda_DNA-bd_dom_sf"/>
</dbReference>
<name>A0A841Y5Q0_9LIST</name>
<accession>A0A841Y5Q0</accession>
<dbReference type="Pfam" id="PF01381">
    <property type="entry name" value="HTH_3"/>
    <property type="match status" value="1"/>
</dbReference>
<dbReference type="SMART" id="SM00530">
    <property type="entry name" value="HTH_XRE"/>
    <property type="match status" value="1"/>
</dbReference>
<dbReference type="GO" id="GO:0003677">
    <property type="term" value="F:DNA binding"/>
    <property type="evidence" value="ECO:0007669"/>
    <property type="project" value="UniProtKB-KW"/>
</dbReference>
<sequence length="238" mass="28496">MALHLKLREERIRNSWTQDTLAEKIGVSREMIGRWERQEAIPTLSNCIRICKIFEITVDYLIKDDIDTKDNQIKYMTLGKSILDLVDEKYPVDFFRKYSIVSKEEIFAIPRKQGLDFLEMVRKELDRTDIDEQNKKLRNYMRQFILSWYKFNKARFLLAKEQSTISLEINAVLFSQEELKKELEGLYSKQPVMLLRDLMIKRLEKHLCNEYGINSSEILLGEYEFNKNLDIQIYQMND</sequence>
<evidence type="ECO:0000313" key="3">
    <source>
        <dbReference type="EMBL" id="MBC1371778.1"/>
    </source>
</evidence>
<evidence type="ECO:0000256" key="1">
    <source>
        <dbReference type="ARBA" id="ARBA00023125"/>
    </source>
</evidence>
<gene>
    <name evidence="3" type="ORF">HB847_05295</name>
</gene>
<dbReference type="SUPFAM" id="SSF47413">
    <property type="entry name" value="lambda repressor-like DNA-binding domains"/>
    <property type="match status" value="1"/>
</dbReference>
<protein>
    <submittedName>
        <fullName evidence="3">Helix-turn-helix transcriptional regulator</fullName>
    </submittedName>
</protein>
<dbReference type="PANTHER" id="PTHR46558:SF4">
    <property type="entry name" value="DNA-BIDING PHAGE PROTEIN"/>
    <property type="match status" value="1"/>
</dbReference>
<dbReference type="Gene3D" id="1.10.260.40">
    <property type="entry name" value="lambda repressor-like DNA-binding domains"/>
    <property type="match status" value="1"/>
</dbReference>
<dbReference type="PROSITE" id="PS50943">
    <property type="entry name" value="HTH_CROC1"/>
    <property type="match status" value="1"/>
</dbReference>
<dbReference type="PANTHER" id="PTHR46558">
    <property type="entry name" value="TRACRIPTIONAL REGULATORY PROTEIN-RELATED-RELATED"/>
    <property type="match status" value="1"/>
</dbReference>